<accession>A0ABD5NIF0</accession>
<keyword evidence="3" id="KW-1185">Reference proteome</keyword>
<dbReference type="Pfam" id="PF01593">
    <property type="entry name" value="Amino_oxidase"/>
    <property type="match status" value="1"/>
</dbReference>
<dbReference type="InterPro" id="IPR002937">
    <property type="entry name" value="Amino_oxidase"/>
</dbReference>
<keyword evidence="2" id="KW-0560">Oxidoreductase</keyword>
<dbReference type="Proteomes" id="UP001595660">
    <property type="component" value="Unassembled WGS sequence"/>
</dbReference>
<organism evidence="2 3">
    <name type="scientific">Halobacterium litoreum</name>
    <dbReference type="NCBI Taxonomy" id="2039234"/>
    <lineage>
        <taxon>Archaea</taxon>
        <taxon>Methanobacteriati</taxon>
        <taxon>Methanobacteriota</taxon>
        <taxon>Stenosarchaea group</taxon>
        <taxon>Halobacteria</taxon>
        <taxon>Halobacteriales</taxon>
        <taxon>Halobacteriaceae</taxon>
        <taxon>Halobacterium</taxon>
    </lineage>
</organism>
<dbReference type="InterPro" id="IPR036188">
    <property type="entry name" value="FAD/NAD-bd_sf"/>
</dbReference>
<dbReference type="PRINTS" id="PR00419">
    <property type="entry name" value="ADXRDTASE"/>
</dbReference>
<dbReference type="GeneID" id="69118341"/>
<sequence>MTDSEVVVAGGGLAGLVAASRLAEAGREVTLFEREPEVGGRVRSTRADGFTFDRGFQVLFTAYPAAKRELDYDDLDLRAFSPGAVICRGDQRSTLGDPFRDLGALVPSVLNREVTTADKLRTLRLSTELRKTSVEDIFAAEDATIEESLAARGFSRKYVDRFVRPFYGGITLDRSLGTSKRVFEFTFKMLSEGKTVVPADGMGAITEQLADRAERAGVTIETGTPVEAVRADEPAVEIPGETVDADAVVVAADPKSSRDLTGVDAIPTEAKGCVTQHFAVPEGHPVADSDRIHLNAGGDVPNTVAAMSGVADEYAPDGSALVAATTVGRRDESDGDLETRTRDALSSWFPAASLGDFQLLRTDRIDFAQFAQPPGVHETLPDVRDPDGAVYLAGDYTENSSINGALESGANAAKAVDDDL</sequence>
<evidence type="ECO:0000313" key="3">
    <source>
        <dbReference type="Proteomes" id="UP001595660"/>
    </source>
</evidence>
<dbReference type="EMBL" id="JBHRWN010000002">
    <property type="protein sequence ID" value="MFC3478648.1"/>
    <property type="molecule type" value="Genomic_DNA"/>
</dbReference>
<dbReference type="AlphaFoldDB" id="A0ABD5NIF0"/>
<evidence type="ECO:0000313" key="2">
    <source>
        <dbReference type="EMBL" id="MFC3478648.1"/>
    </source>
</evidence>
<name>A0ABD5NIF0_9EURY</name>
<dbReference type="SUPFAM" id="SSF51905">
    <property type="entry name" value="FAD/NAD(P)-binding domain"/>
    <property type="match status" value="1"/>
</dbReference>
<reference evidence="2 3" key="1">
    <citation type="journal article" date="2019" name="Int. J. Syst. Evol. Microbiol.">
        <title>The Global Catalogue of Microorganisms (GCM) 10K type strain sequencing project: providing services to taxonomists for standard genome sequencing and annotation.</title>
        <authorList>
            <consortium name="The Broad Institute Genomics Platform"/>
            <consortium name="The Broad Institute Genome Sequencing Center for Infectious Disease"/>
            <person name="Wu L."/>
            <person name="Ma J."/>
        </authorList>
    </citation>
    <scope>NUCLEOTIDE SEQUENCE [LARGE SCALE GENOMIC DNA]</scope>
    <source>
        <strain evidence="2 3">CGMCC 1.12562</strain>
    </source>
</reference>
<gene>
    <name evidence="2" type="ORF">ACFOKC_13030</name>
</gene>
<dbReference type="PANTHER" id="PTHR42841">
    <property type="entry name" value="AMINE OXIDASE"/>
    <property type="match status" value="1"/>
</dbReference>
<proteinExistence type="predicted"/>
<dbReference type="GO" id="GO:0016491">
    <property type="term" value="F:oxidoreductase activity"/>
    <property type="evidence" value="ECO:0007669"/>
    <property type="project" value="UniProtKB-KW"/>
</dbReference>
<dbReference type="Gene3D" id="3.50.50.60">
    <property type="entry name" value="FAD/NAD(P)-binding domain"/>
    <property type="match status" value="1"/>
</dbReference>
<comment type="caution">
    <text evidence="2">The sequence shown here is derived from an EMBL/GenBank/DDBJ whole genome shotgun (WGS) entry which is preliminary data.</text>
</comment>
<dbReference type="RefSeq" id="WP_232570037.1">
    <property type="nucleotide sequence ID" value="NZ_CP089466.1"/>
</dbReference>
<feature type="domain" description="Amine oxidase" evidence="1">
    <location>
        <begin position="13"/>
        <end position="416"/>
    </location>
</feature>
<dbReference type="EC" id="1.-.-.-" evidence="2"/>
<protein>
    <submittedName>
        <fullName evidence="2">NAD(P)/FAD-dependent oxidoreductase</fullName>
        <ecNumber evidence="2">1.-.-.-</ecNumber>
    </submittedName>
</protein>
<evidence type="ECO:0000259" key="1">
    <source>
        <dbReference type="Pfam" id="PF01593"/>
    </source>
</evidence>